<dbReference type="InterPro" id="IPR036291">
    <property type="entry name" value="NAD(P)-bd_dom_sf"/>
</dbReference>
<dbReference type="PANTHER" id="PTHR11011">
    <property type="entry name" value="MALE STERILITY PROTEIN 2-RELATED"/>
    <property type="match status" value="1"/>
</dbReference>
<dbReference type="Gene3D" id="3.40.50.720">
    <property type="entry name" value="NAD(P)-binding Rossmann-like Domain"/>
    <property type="match status" value="1"/>
</dbReference>
<sequence>MAILLTGATGSVGLELLRLWDDRHDGPLVYCLVRAPDRTAGLARWTAYCRAQGLKGRRFVPIIGDIEHPGLGLSATDRQALQAEITTIIHAAAHIRFDAPYPVAHATNVAGTQSILDFAKGCADLKRFCQVSTLFVVGQRSGVVPPGGGPEGAAFNNSYEETKYEAEALVLASGLPVEIVRLSLMPGRQSDGYIHHYLEAHMLFEAFGRGFCGSFPGTGASPLDMLPVDYSATCLALHLDKPGFDIGAIHAVAAGAQATTMQDIYDSIASTRSARGLSVPPLPEWLPEAKFNAMLETETPEDFGISFGAQMIFRSVGAYIAKPKHFEGSMNILYTPPPAPISWLPAVIGYALDDNWGRGRTRAAS</sequence>
<dbReference type="SUPFAM" id="SSF51735">
    <property type="entry name" value="NAD(P)-binding Rossmann-fold domains"/>
    <property type="match status" value="1"/>
</dbReference>
<reference evidence="2 3" key="1">
    <citation type="submission" date="2023-01" db="EMBL/GenBank/DDBJ databases">
        <title>Novel species of the genus Asticcacaulis isolated from rivers.</title>
        <authorList>
            <person name="Lu H."/>
        </authorList>
    </citation>
    <scope>NUCLEOTIDE SEQUENCE [LARGE SCALE GENOMIC DNA]</scope>
    <source>
        <strain evidence="2 3">BYS171W</strain>
    </source>
</reference>
<proteinExistence type="predicted"/>
<evidence type="ECO:0000313" key="2">
    <source>
        <dbReference type="EMBL" id="MDC7683730.1"/>
    </source>
</evidence>
<dbReference type="PANTHER" id="PTHR11011:SF45">
    <property type="entry name" value="FATTY ACYL-COA REDUCTASE CG8306-RELATED"/>
    <property type="match status" value="1"/>
</dbReference>
<name>A0ABT5HUI4_9CAUL</name>
<comment type="caution">
    <text evidence="2">The sequence shown here is derived from an EMBL/GenBank/DDBJ whole genome shotgun (WGS) entry which is preliminary data.</text>
</comment>
<protein>
    <submittedName>
        <fullName evidence="2">SDR family oxidoreductase</fullName>
    </submittedName>
</protein>
<dbReference type="EMBL" id="JAQQKX010000008">
    <property type="protein sequence ID" value="MDC7683730.1"/>
    <property type="molecule type" value="Genomic_DNA"/>
</dbReference>
<dbReference type="InterPro" id="IPR013120">
    <property type="entry name" value="FAR_NAD-bd"/>
</dbReference>
<feature type="domain" description="Thioester reductase (TE)" evidence="1">
    <location>
        <begin position="5"/>
        <end position="232"/>
    </location>
</feature>
<evidence type="ECO:0000259" key="1">
    <source>
        <dbReference type="Pfam" id="PF07993"/>
    </source>
</evidence>
<organism evidence="2 3">
    <name type="scientific">Asticcacaulis aquaticus</name>
    <dbReference type="NCBI Taxonomy" id="2984212"/>
    <lineage>
        <taxon>Bacteria</taxon>
        <taxon>Pseudomonadati</taxon>
        <taxon>Pseudomonadota</taxon>
        <taxon>Alphaproteobacteria</taxon>
        <taxon>Caulobacterales</taxon>
        <taxon>Caulobacteraceae</taxon>
        <taxon>Asticcacaulis</taxon>
    </lineage>
</organism>
<keyword evidence="3" id="KW-1185">Reference proteome</keyword>
<dbReference type="Pfam" id="PF07993">
    <property type="entry name" value="NAD_binding_4"/>
    <property type="match status" value="1"/>
</dbReference>
<gene>
    <name evidence="2" type="ORF">PQU92_10615</name>
</gene>
<evidence type="ECO:0000313" key="3">
    <source>
        <dbReference type="Proteomes" id="UP001214854"/>
    </source>
</evidence>
<dbReference type="InterPro" id="IPR026055">
    <property type="entry name" value="FAR"/>
</dbReference>
<dbReference type="RefSeq" id="WP_272748195.1">
    <property type="nucleotide sequence ID" value="NZ_JAQQKX010000008.1"/>
</dbReference>
<dbReference type="Proteomes" id="UP001214854">
    <property type="component" value="Unassembled WGS sequence"/>
</dbReference>
<accession>A0ABT5HUI4</accession>